<dbReference type="Proteomes" id="UP000468735">
    <property type="component" value="Unassembled WGS sequence"/>
</dbReference>
<dbReference type="AlphaFoldDB" id="A0A6H9YH33"/>
<reference evidence="1 2" key="1">
    <citation type="submission" date="2019-09" db="EMBL/GenBank/DDBJ databases">
        <title>Actinomadura physcomitrii sp. nov., a novel actinomycete isolated from moss [Physcomitrium sphaericum (Ludw) Fuernr].</title>
        <authorList>
            <person name="Zhuang X."/>
            <person name="Liu C."/>
        </authorList>
    </citation>
    <scope>NUCLEOTIDE SEQUENCE [LARGE SCALE GENOMIC DNA]</scope>
    <source>
        <strain evidence="1 2">HMC1</strain>
    </source>
</reference>
<dbReference type="SMART" id="SM01236">
    <property type="entry name" value="Haem_oxygenase_2"/>
    <property type="match status" value="1"/>
</dbReference>
<evidence type="ECO:0000313" key="1">
    <source>
        <dbReference type="EMBL" id="KAB2339695.1"/>
    </source>
</evidence>
<gene>
    <name evidence="1" type="ORF">F8566_47540</name>
</gene>
<dbReference type="Pfam" id="PF14518">
    <property type="entry name" value="Haem_oxygenas_2"/>
    <property type="match status" value="1"/>
</dbReference>
<comment type="caution">
    <text evidence="1">The sequence shown here is derived from an EMBL/GenBank/DDBJ whole genome shotgun (WGS) entry which is preliminary data.</text>
</comment>
<dbReference type="OrthoDB" id="6635957at2"/>
<dbReference type="Gene3D" id="1.20.910.10">
    <property type="entry name" value="Heme oxygenase-like"/>
    <property type="match status" value="1"/>
</dbReference>
<dbReference type="InterPro" id="IPR016084">
    <property type="entry name" value="Haem_Oase-like_multi-hlx"/>
</dbReference>
<sequence>MPDLLTSSPLTTFEFSPGAAAEAGAFLDAGPEATFHRLLRDQESEAMLLAARRILHAFLPLPEGISGSQNVDADGIAAEVRAVRDELQPVLNAFTELAPGLREAVLRQRAPIGLVGGCWLDTLSQPATQPSVIVNRLFQQHFELRGEGKPGRSVHRRRRRALENAGVHLPALTAADFLDKAQTRPLTTLHANFYVALGRLPASFMPEVVGVHYAFHALGTDDDLNGMAAPLPEARLRDVLAEYLDLTRESPQGPAERARLLAAVRRVLDLEREHVAMLGELARWRAGLSLDAQVAEIIARHAPFAGRLHRDIRVAGRPLTETFAASDFDAADFLTRFRRTPYLKPRPGGGCRFLDAIKFGGPMFAIFDEHESAVLTSWIAEVHAAGGGRWPVAEGDLPPVEMPVNRVGDVQADRWRTATEASAPPDVVHAELPEIDDREFLYRLVNIEHFPNTLAKAKERALAGFADGDVLLIHGAGGRYTDASQFDYTPDALRERVEAIYWDKLVNPYEPLPEIPDREQVVFHQKTMALGNLIEAAWAHRCGNTGHDLRRSDELMFAIYADEMGRGEVRKNHITLIHQVLESMSIDLPHVRDAAFKEQEELPDSHYFFAIDQLCLGLFPDSFYCEILGYNLAIEMYGLGELRMHEIEKLGAHGFDIAYEEAHLSIDNVSTGHTRQAVDVITTYLDEVERDHGAAAAEEEWRRIWRGYASFAFFTEHQLIASLRENAEAELVI</sequence>
<protein>
    <submittedName>
        <fullName evidence="1">Iron-containing redox enzyme family protein</fullName>
    </submittedName>
</protein>
<accession>A0A6H9YH33</accession>
<organism evidence="1 2">
    <name type="scientific">Actinomadura rudentiformis</name>
    <dbReference type="NCBI Taxonomy" id="359158"/>
    <lineage>
        <taxon>Bacteria</taxon>
        <taxon>Bacillati</taxon>
        <taxon>Actinomycetota</taxon>
        <taxon>Actinomycetes</taxon>
        <taxon>Streptosporangiales</taxon>
        <taxon>Thermomonosporaceae</taxon>
        <taxon>Actinomadura</taxon>
    </lineage>
</organism>
<evidence type="ECO:0000313" key="2">
    <source>
        <dbReference type="Proteomes" id="UP000468735"/>
    </source>
</evidence>
<keyword evidence="2" id="KW-1185">Reference proteome</keyword>
<name>A0A6H9YH33_9ACTN</name>
<proteinExistence type="predicted"/>
<dbReference type="EMBL" id="WBMT01000034">
    <property type="protein sequence ID" value="KAB2339695.1"/>
    <property type="molecule type" value="Genomic_DNA"/>
</dbReference>